<comment type="caution">
    <text evidence="1">The sequence shown here is derived from an EMBL/GenBank/DDBJ whole genome shotgun (WGS) entry which is preliminary data.</text>
</comment>
<dbReference type="Proteomes" id="UP001564408">
    <property type="component" value="Unassembled WGS sequence"/>
</dbReference>
<organism evidence="1 2">
    <name type="scientific">Thioalkalicoccus limnaeus</name>
    <dbReference type="NCBI Taxonomy" id="120681"/>
    <lineage>
        <taxon>Bacteria</taxon>
        <taxon>Pseudomonadati</taxon>
        <taxon>Pseudomonadota</taxon>
        <taxon>Gammaproteobacteria</taxon>
        <taxon>Chromatiales</taxon>
        <taxon>Chromatiaceae</taxon>
        <taxon>Thioalkalicoccus</taxon>
    </lineage>
</organism>
<name>A0ABV4BEX7_9GAMM</name>
<gene>
    <name evidence="1" type="ORF">ABC977_05345</name>
</gene>
<protein>
    <submittedName>
        <fullName evidence="1">Uncharacterized protein</fullName>
    </submittedName>
</protein>
<dbReference type="RefSeq" id="WP_369666212.1">
    <property type="nucleotide sequence ID" value="NZ_JBDKXB010000004.1"/>
</dbReference>
<dbReference type="EMBL" id="JBDKXB010000004">
    <property type="protein sequence ID" value="MEY6431833.1"/>
    <property type="molecule type" value="Genomic_DNA"/>
</dbReference>
<keyword evidence="2" id="KW-1185">Reference proteome</keyword>
<evidence type="ECO:0000313" key="1">
    <source>
        <dbReference type="EMBL" id="MEY6431833.1"/>
    </source>
</evidence>
<reference evidence="1 2" key="1">
    <citation type="submission" date="2024-05" db="EMBL/GenBank/DDBJ databases">
        <title>Genome Sequence and Characterization of the New Strain Purple Sulfur Bacterium of Genus Thioalkalicoccus.</title>
        <authorList>
            <person name="Bryantseva I.A."/>
            <person name="Kyndt J.A."/>
            <person name="Imhoff J.F."/>
        </authorList>
    </citation>
    <scope>NUCLEOTIDE SEQUENCE [LARGE SCALE GENOMIC DNA]</scope>
    <source>
        <strain evidence="1 2">Um2</strain>
    </source>
</reference>
<evidence type="ECO:0000313" key="2">
    <source>
        <dbReference type="Proteomes" id="UP001564408"/>
    </source>
</evidence>
<proteinExistence type="predicted"/>
<sequence>MSQQTPTSPLPVERSQAAVALDNLIRRHLRVSDPRDPEAISKALRERYVDERQALEQERSGLPFVPQRPIAISDPGIGSSDLELRQAKDDVDRDLQALMANASLKDIRAELHGWSTSIHQVVAEGTAAARFGMDPRQRDAAMSARRMLCGYARLARYVGALTPNLSPSYRHLAKSLDEVSAMILVLLGDAIANTGQGGARFLLQAPASELQGRRDAVIYALRNLIGTSQESYGPNDWPRGLVAYRQFVQRLEVSGHSDLRTLFEETYVARALDQLLHWSTAGTGEDLRALGSMSHILLERFRRLIMLAARLVDPESPPLAAYLSAIQLFLDAFEHGSSGARLLYIARPPIVFYGLYGMSGPDAPTARLIELVLERGRLANELDCYLGCNCSTEQVRCQIMLDKILYDVDRAIDLYALGSTNTQEPEQRAAAYGVLIDLLIDENEDWLGGKRKAVCPPASDVNNTALVATCEGLTCVTPASALDVSLRNIRDLLWWKGDHPVCNNGTPPLTRPWKLDAFKIQSQPAPITGYECISFKDLGQEVREVISAMIGSDPNLDIEHIAVVPPQALTTLIEHREVCRQMHQELCLQQAMEQGWVSLLRTMAPSCLRFNGNELTPTAALLAAAIDAVHIDQRCDQFKPDIPPHFETSLAGFTYWRDSEGGGES</sequence>
<accession>A0ABV4BEX7</accession>